<gene>
    <name evidence="1" type="ORF">JOC48_001137</name>
</gene>
<reference evidence="1 2" key="1">
    <citation type="submission" date="2021-01" db="EMBL/GenBank/DDBJ databases">
        <title>Genomic Encyclopedia of Type Strains, Phase IV (KMG-IV): sequencing the most valuable type-strain genomes for metagenomic binning, comparative biology and taxonomic classification.</title>
        <authorList>
            <person name="Goeker M."/>
        </authorList>
    </citation>
    <scope>NUCLEOTIDE SEQUENCE [LARGE SCALE GENOMIC DNA]</scope>
    <source>
        <strain evidence="1 2">DSM 23711</strain>
    </source>
</reference>
<proteinExistence type="predicted"/>
<dbReference type="Proteomes" id="UP001296943">
    <property type="component" value="Unassembled WGS sequence"/>
</dbReference>
<name>A0ABS2MXT2_9BACI</name>
<sequence>MVMSQYALQLNIEGYTTKMNKPFTKVQVKRILDRKDTFNLRVKVMLSYYHLLK</sequence>
<dbReference type="EMBL" id="JAFBDR010000004">
    <property type="protein sequence ID" value="MBM7570659.1"/>
    <property type="molecule type" value="Genomic_DNA"/>
</dbReference>
<keyword evidence="2" id="KW-1185">Reference proteome</keyword>
<comment type="caution">
    <text evidence="1">The sequence shown here is derived from an EMBL/GenBank/DDBJ whole genome shotgun (WGS) entry which is preliminary data.</text>
</comment>
<evidence type="ECO:0000313" key="1">
    <source>
        <dbReference type="EMBL" id="MBM7570659.1"/>
    </source>
</evidence>
<protein>
    <submittedName>
        <fullName evidence="1">Uncharacterized protein</fullName>
    </submittedName>
</protein>
<accession>A0ABS2MXT2</accession>
<evidence type="ECO:0000313" key="2">
    <source>
        <dbReference type="Proteomes" id="UP001296943"/>
    </source>
</evidence>
<organism evidence="1 2">
    <name type="scientific">Aquibacillus albus</name>
    <dbReference type="NCBI Taxonomy" id="1168171"/>
    <lineage>
        <taxon>Bacteria</taxon>
        <taxon>Bacillati</taxon>
        <taxon>Bacillota</taxon>
        <taxon>Bacilli</taxon>
        <taxon>Bacillales</taxon>
        <taxon>Bacillaceae</taxon>
        <taxon>Aquibacillus</taxon>
    </lineage>
</organism>